<dbReference type="AlphaFoldDB" id="A0A0K0EF19"/>
<dbReference type="WBParaSite" id="SSTP_0000808300.1">
    <property type="protein sequence ID" value="SSTP_0000808300.1"/>
    <property type="gene ID" value="SSTP_0000808300"/>
</dbReference>
<keyword evidence="3" id="KW-0805">Transcription regulation</keyword>
<evidence type="ECO:0000256" key="5">
    <source>
        <dbReference type="ARBA" id="ARBA00023155"/>
    </source>
</evidence>
<dbReference type="STRING" id="6248.A0A0K0EF19"/>
<evidence type="ECO:0000313" key="9">
    <source>
        <dbReference type="WBParaSite" id="SSTP_0000808300.1"/>
    </source>
</evidence>
<sequence>MLSFLDILKFFKPQLCKKELRNSYQFHVNRQQQSYGYNDEIEIPPISESSPTIEVNNSREYFKKSTYQQQHGEDRLLITKSSIFFPSFSGRNHLNVTQPNVVYSQSRRGHQNYLPSKLNQQFLWNTNCSSTKTIENKKINESGLSFSHIPTIEKNITKCCCCGRNRLLDEDNNINFGKNFNKQIIPHQNFETLRQPIRSGDSHPEHRIVQYNRQEVVIPDRNFCSIREVAQERVYTQYNGNRNFCIKQSSTPDVKMYQRFDESIENCTKQQNLNNLSYDSAIDVIKNNGTSQMSRPPTPLLARKQIYPFSNTNMEHHFDGLNKPYYLTNEDSNIRRFHHTNNFKNTPFTSFRDQYDSGRESDCPSDTSLDIDTQELCRFVADELKRYSISQSTFARKVLNRSQGTLSDMLRNPKPWNQLKTGRITFVRMHEWSCLPEKERFRILVEGGKFMAPERRRRIKSKNKVIKNNMEVNDKPIIENEHDVLKHNF</sequence>
<dbReference type="GO" id="GO:0005634">
    <property type="term" value="C:nucleus"/>
    <property type="evidence" value="ECO:0007669"/>
    <property type="project" value="UniProtKB-SubCell"/>
</dbReference>
<protein>
    <submittedName>
        <fullName evidence="9">CUT domain-containing protein</fullName>
    </submittedName>
</protein>
<dbReference type="InterPro" id="IPR003350">
    <property type="entry name" value="CUT_dom"/>
</dbReference>
<dbReference type="Pfam" id="PF02376">
    <property type="entry name" value="CUT"/>
    <property type="match status" value="1"/>
</dbReference>
<name>A0A0K0EF19_STRER</name>
<evidence type="ECO:0000256" key="4">
    <source>
        <dbReference type="ARBA" id="ARBA00023125"/>
    </source>
</evidence>
<accession>A0A0K0EF19</accession>
<evidence type="ECO:0000256" key="1">
    <source>
        <dbReference type="ARBA" id="ARBA00004123"/>
    </source>
</evidence>
<dbReference type="GO" id="GO:0000981">
    <property type="term" value="F:DNA-binding transcription factor activity, RNA polymerase II-specific"/>
    <property type="evidence" value="ECO:0007669"/>
    <property type="project" value="TreeGrafter"/>
</dbReference>
<dbReference type="InterPro" id="IPR051649">
    <property type="entry name" value="CUT_Homeobox"/>
</dbReference>
<evidence type="ECO:0000256" key="3">
    <source>
        <dbReference type="ARBA" id="ARBA00023015"/>
    </source>
</evidence>
<evidence type="ECO:0000259" key="8">
    <source>
        <dbReference type="PROSITE" id="PS51042"/>
    </source>
</evidence>
<comment type="similarity">
    <text evidence="2">Belongs to the CUT homeobox family.</text>
</comment>
<keyword evidence="7" id="KW-0539">Nucleus</keyword>
<evidence type="ECO:0000256" key="2">
    <source>
        <dbReference type="ARBA" id="ARBA00008190"/>
    </source>
</evidence>
<dbReference type="GO" id="GO:0000978">
    <property type="term" value="F:RNA polymerase II cis-regulatory region sequence-specific DNA binding"/>
    <property type="evidence" value="ECO:0007669"/>
    <property type="project" value="TreeGrafter"/>
</dbReference>
<reference evidence="9" key="1">
    <citation type="submission" date="2015-08" db="UniProtKB">
        <authorList>
            <consortium name="WormBaseParasite"/>
        </authorList>
    </citation>
    <scope>IDENTIFICATION</scope>
</reference>
<dbReference type="SUPFAM" id="SSF47413">
    <property type="entry name" value="lambda repressor-like DNA-binding domains"/>
    <property type="match status" value="1"/>
</dbReference>
<keyword evidence="4" id="KW-0238">DNA-binding</keyword>
<keyword evidence="6" id="KW-0804">Transcription</keyword>
<proteinExistence type="inferred from homology"/>
<keyword evidence="5" id="KW-0371">Homeobox</keyword>
<feature type="domain" description="CUT" evidence="8">
    <location>
        <begin position="362"/>
        <end position="448"/>
    </location>
</feature>
<dbReference type="InterPro" id="IPR010982">
    <property type="entry name" value="Lambda_DNA-bd_dom_sf"/>
</dbReference>
<dbReference type="PROSITE" id="PS51042">
    <property type="entry name" value="CUT"/>
    <property type="match status" value="1"/>
</dbReference>
<comment type="subcellular location">
    <subcellularLocation>
        <location evidence="1">Nucleus</location>
    </subcellularLocation>
</comment>
<dbReference type="FunFam" id="1.10.260.40:FF:000005">
    <property type="entry name" value="One cut domain family member"/>
    <property type="match status" value="1"/>
</dbReference>
<dbReference type="Gene3D" id="1.10.260.40">
    <property type="entry name" value="lambda repressor-like DNA-binding domains"/>
    <property type="match status" value="1"/>
</dbReference>
<evidence type="ECO:0000256" key="7">
    <source>
        <dbReference type="ARBA" id="ARBA00023242"/>
    </source>
</evidence>
<evidence type="ECO:0000256" key="6">
    <source>
        <dbReference type="ARBA" id="ARBA00023163"/>
    </source>
</evidence>
<dbReference type="SMART" id="SM01109">
    <property type="entry name" value="CUT"/>
    <property type="match status" value="1"/>
</dbReference>
<dbReference type="PANTHER" id="PTHR14057">
    <property type="entry name" value="TRANSCRIPTION FACTOR ONECUT"/>
    <property type="match status" value="1"/>
</dbReference>
<dbReference type="PANTHER" id="PTHR14057:SF47">
    <property type="entry name" value="HOMEOBOX PROTEIN ONECUT"/>
    <property type="match status" value="1"/>
</dbReference>
<organism evidence="9">
    <name type="scientific">Strongyloides stercoralis</name>
    <name type="common">Threadworm</name>
    <dbReference type="NCBI Taxonomy" id="6248"/>
    <lineage>
        <taxon>Eukaryota</taxon>
        <taxon>Metazoa</taxon>
        <taxon>Ecdysozoa</taxon>
        <taxon>Nematoda</taxon>
        <taxon>Chromadorea</taxon>
        <taxon>Rhabditida</taxon>
        <taxon>Tylenchina</taxon>
        <taxon>Panagrolaimomorpha</taxon>
        <taxon>Strongyloidoidea</taxon>
        <taxon>Strongyloididae</taxon>
        <taxon>Strongyloides</taxon>
    </lineage>
</organism>